<accession>S3CVY6</accession>
<sequence>MYLFLISLTLLSLLNSAMVSNPTATEDQVGFIGTIGGHEVELNGTIQEIYAQAKALYPDMQDIDVPTTFTTINEVTHEQNRNLIKKNALHPALCMQDTNYDWRSAKLEDVARAYNQLLHAQGTCGVCPGTCVNVSVFEDATVKLCSMNIHTISPTCSYLSSYVEFMMNECLYQENPAGGWLLSARMWDGDKYYVAVMKTER</sequence>
<gene>
    <name evidence="2" type="ORF">GLAREA_03544</name>
</gene>
<keyword evidence="3" id="KW-1185">Reference proteome</keyword>
<evidence type="ECO:0000313" key="3">
    <source>
        <dbReference type="Proteomes" id="UP000016922"/>
    </source>
</evidence>
<evidence type="ECO:0000313" key="2">
    <source>
        <dbReference type="EMBL" id="EPE30577.1"/>
    </source>
</evidence>
<proteinExistence type="predicted"/>
<keyword evidence="1" id="KW-0732">Signal</keyword>
<organism evidence="2 3">
    <name type="scientific">Glarea lozoyensis (strain ATCC 20868 / MF5171)</name>
    <dbReference type="NCBI Taxonomy" id="1116229"/>
    <lineage>
        <taxon>Eukaryota</taxon>
        <taxon>Fungi</taxon>
        <taxon>Dikarya</taxon>
        <taxon>Ascomycota</taxon>
        <taxon>Pezizomycotina</taxon>
        <taxon>Leotiomycetes</taxon>
        <taxon>Helotiales</taxon>
        <taxon>Helotiaceae</taxon>
        <taxon>Glarea</taxon>
    </lineage>
</organism>
<feature type="signal peptide" evidence="1">
    <location>
        <begin position="1"/>
        <end position="19"/>
    </location>
</feature>
<evidence type="ECO:0000256" key="1">
    <source>
        <dbReference type="SAM" id="SignalP"/>
    </source>
</evidence>
<dbReference type="OrthoDB" id="3552888at2759"/>
<dbReference type="GeneID" id="19462599"/>
<feature type="chain" id="PRO_5004518978" evidence="1">
    <location>
        <begin position="20"/>
        <end position="201"/>
    </location>
</feature>
<dbReference type="HOGENOM" id="CLU_089018_2_1_1"/>
<dbReference type="STRING" id="1116229.S3CVY6"/>
<dbReference type="Proteomes" id="UP000016922">
    <property type="component" value="Unassembled WGS sequence"/>
</dbReference>
<dbReference type="AlphaFoldDB" id="S3CVY6"/>
<dbReference type="EMBL" id="KE145363">
    <property type="protein sequence ID" value="EPE30577.1"/>
    <property type="molecule type" value="Genomic_DNA"/>
</dbReference>
<reference evidence="2 3" key="1">
    <citation type="journal article" date="2013" name="BMC Genomics">
        <title>Genomics-driven discovery of the pneumocandin biosynthetic gene cluster in the fungus Glarea lozoyensis.</title>
        <authorList>
            <person name="Chen L."/>
            <person name="Yue Q."/>
            <person name="Zhang X."/>
            <person name="Xiang M."/>
            <person name="Wang C."/>
            <person name="Li S."/>
            <person name="Che Y."/>
            <person name="Ortiz-Lopez F.J."/>
            <person name="Bills G.F."/>
            <person name="Liu X."/>
            <person name="An Z."/>
        </authorList>
    </citation>
    <scope>NUCLEOTIDE SEQUENCE [LARGE SCALE GENOMIC DNA]</scope>
    <source>
        <strain evidence="3">ATCC 20868 / MF5171</strain>
    </source>
</reference>
<dbReference type="RefSeq" id="XP_008081988.1">
    <property type="nucleotide sequence ID" value="XM_008083797.1"/>
</dbReference>
<protein>
    <submittedName>
        <fullName evidence="2">Uncharacterized protein</fullName>
    </submittedName>
</protein>
<dbReference type="KEGG" id="glz:GLAREA_03544"/>
<name>S3CVY6_GLAL2</name>